<reference evidence="3" key="3">
    <citation type="submission" date="2016-10" db="EMBL/GenBank/DDBJ databases">
        <authorList>
            <person name="Wibberg D."/>
        </authorList>
    </citation>
    <scope>NUCLEOTIDE SEQUENCE [LARGE SCALE GENOMIC DNA]</scope>
</reference>
<dbReference type="AlphaFoldDB" id="A0A1H8K6W1"/>
<dbReference type="InterPro" id="IPR021352">
    <property type="entry name" value="DUF2971"/>
</dbReference>
<keyword evidence="4" id="KW-1185">Reference proteome</keyword>
<reference evidence="2 4" key="1">
    <citation type="submission" date="2016-10" db="EMBL/GenBank/DDBJ databases">
        <authorList>
            <person name="Varghese N."/>
            <person name="Submissions S."/>
        </authorList>
    </citation>
    <scope>NUCLEOTIDE SEQUENCE [LARGE SCALE GENOMIC DNA]</scope>
    <source>
        <strain evidence="2 4">CGMCC 1.7071</strain>
    </source>
</reference>
<evidence type="ECO:0000313" key="3">
    <source>
        <dbReference type="Proteomes" id="UP000183063"/>
    </source>
</evidence>
<dbReference type="Proteomes" id="UP000198939">
    <property type="component" value="Unassembled WGS sequence"/>
</dbReference>
<gene>
    <name evidence="1" type="ORF">RTCCBAU85039_2249</name>
    <name evidence="2" type="ORF">SAMN05216228_1008210</name>
</gene>
<evidence type="ECO:0000313" key="2">
    <source>
        <dbReference type="EMBL" id="SEN88447.1"/>
    </source>
</evidence>
<proteinExistence type="predicted"/>
<accession>A0A1H8K6W1</accession>
<reference evidence="1" key="2">
    <citation type="submission" date="2016-10" db="EMBL/GenBank/DDBJ databases">
        <authorList>
            <person name="de Groot N.N."/>
        </authorList>
    </citation>
    <scope>NUCLEOTIDE SEQUENCE [LARGE SCALE GENOMIC DNA]</scope>
    <source>
        <strain evidence="1">CCBAU85039</strain>
    </source>
</reference>
<name>A0A1H8K6W1_9HYPH</name>
<dbReference type="RefSeq" id="WP_072374684.1">
    <property type="nucleotide sequence ID" value="NZ_FNXB01000010.1"/>
</dbReference>
<evidence type="ECO:0000313" key="1">
    <source>
        <dbReference type="EMBL" id="SEH77081.1"/>
    </source>
</evidence>
<dbReference type="OrthoDB" id="9795560at2"/>
<dbReference type="Pfam" id="PF11185">
    <property type="entry name" value="DUF2971"/>
    <property type="match status" value="1"/>
</dbReference>
<protein>
    <recommendedName>
        <fullName evidence="5">DUF2971 domain-containing protein</fullName>
    </recommendedName>
</protein>
<dbReference type="EMBL" id="FOCV01000008">
    <property type="protein sequence ID" value="SEN88447.1"/>
    <property type="molecule type" value="Genomic_DNA"/>
</dbReference>
<evidence type="ECO:0000313" key="4">
    <source>
        <dbReference type="Proteomes" id="UP000198939"/>
    </source>
</evidence>
<dbReference type="EMBL" id="FNXB01000010">
    <property type="protein sequence ID" value="SEH77081.1"/>
    <property type="molecule type" value="Genomic_DNA"/>
</dbReference>
<organism evidence="1 3">
    <name type="scientific">Rhizobium tibeticum</name>
    <dbReference type="NCBI Taxonomy" id="501024"/>
    <lineage>
        <taxon>Bacteria</taxon>
        <taxon>Pseudomonadati</taxon>
        <taxon>Pseudomonadota</taxon>
        <taxon>Alphaproteobacteria</taxon>
        <taxon>Hyphomicrobiales</taxon>
        <taxon>Rhizobiaceae</taxon>
        <taxon>Rhizobium/Agrobacterium group</taxon>
        <taxon>Rhizobium</taxon>
    </lineage>
</organism>
<sequence length="294" mass="32824">MPNLIDNHLSLLPTSPGRVSATKRPRLFHYTTLQGLLGIVSSKVIWATNIHYLNDSEEFAYGLGYLRTEAEARARNASSGHRAILLRVASLVDYFKQGYVYTASFAEDDDLLSQWRGYGAGGGVCLGFVVGDLQEIAKRSGFRLIKCIYEQSQKAALAKEFIVHSLPTIDAATTLDDERVEEFANQIVTRYQQLACAFKDPSFREECEWRIISKFVPLDHQSVKVRGTPTMLVPYFEVDLDLGQDSHGRTNIGIDTLVVGPSLQKERILQAASIATKHLTIEASRPSEIPYRSL</sequence>
<evidence type="ECO:0008006" key="5">
    <source>
        <dbReference type="Google" id="ProtNLM"/>
    </source>
</evidence>
<dbReference type="Proteomes" id="UP000183063">
    <property type="component" value="Unassembled WGS sequence"/>
</dbReference>